<dbReference type="Proteomes" id="UP000621447">
    <property type="component" value="Unassembled WGS sequence"/>
</dbReference>
<evidence type="ECO:0000256" key="13">
    <source>
        <dbReference type="ARBA" id="ARBA00040794"/>
    </source>
</evidence>
<keyword evidence="3" id="KW-0515">Mutator protein</keyword>
<evidence type="ECO:0000256" key="1">
    <source>
        <dbReference type="ARBA" id="ARBA00001946"/>
    </source>
</evidence>
<dbReference type="EC" id="3.6.1.55" evidence="12"/>
<name>A0ABX2JDM0_9SPHN</name>
<comment type="similarity">
    <text evidence="2 17">Belongs to the Nudix hydrolase family.</text>
</comment>
<organism evidence="19 20">
    <name type="scientific">Sphingomonas hominis</name>
    <dbReference type="NCBI Taxonomy" id="2741495"/>
    <lineage>
        <taxon>Bacteria</taxon>
        <taxon>Pseudomonadati</taxon>
        <taxon>Pseudomonadota</taxon>
        <taxon>Alphaproteobacteria</taxon>
        <taxon>Sphingomonadales</taxon>
        <taxon>Sphingomonadaceae</taxon>
        <taxon>Sphingomonas</taxon>
    </lineage>
</organism>
<comment type="catalytic activity">
    <reaction evidence="10">
        <text>8-oxo-dGTP + H2O = 8-oxo-dGMP + diphosphate + H(+)</text>
        <dbReference type="Rhea" id="RHEA:31575"/>
        <dbReference type="ChEBI" id="CHEBI:15377"/>
        <dbReference type="ChEBI" id="CHEBI:15378"/>
        <dbReference type="ChEBI" id="CHEBI:33019"/>
        <dbReference type="ChEBI" id="CHEBI:63224"/>
        <dbReference type="ChEBI" id="CHEBI:77896"/>
        <dbReference type="EC" id="3.6.1.55"/>
    </reaction>
</comment>
<dbReference type="InterPro" id="IPR020084">
    <property type="entry name" value="NUDIX_hydrolase_CS"/>
</dbReference>
<evidence type="ECO:0000256" key="7">
    <source>
        <dbReference type="ARBA" id="ARBA00022801"/>
    </source>
</evidence>
<reference evidence="19 20" key="1">
    <citation type="submission" date="2020-06" db="EMBL/GenBank/DDBJ databases">
        <title>Sphingomonas hominis sp. nov., a member of the Sphingomonas, isolated from the hair of a 22-year-old girl.</title>
        <authorList>
            <person name="Zhang D.-F."/>
            <person name="Cui X.-W."/>
        </authorList>
    </citation>
    <scope>NUCLEOTIDE SEQUENCE [LARGE SCALE GENOMIC DNA]</scope>
    <source>
        <strain evidence="19 20">HHU CXW</strain>
    </source>
</reference>
<keyword evidence="8" id="KW-0460">Magnesium</keyword>
<accession>A0ABX2JDM0</accession>
<dbReference type="Gene3D" id="3.90.79.10">
    <property type="entry name" value="Nucleoside Triphosphate Pyrophosphohydrolase"/>
    <property type="match status" value="1"/>
</dbReference>
<evidence type="ECO:0000256" key="16">
    <source>
        <dbReference type="ARBA" id="ARBA00042798"/>
    </source>
</evidence>
<dbReference type="PRINTS" id="PR00502">
    <property type="entry name" value="NUDIXFAMILY"/>
</dbReference>
<evidence type="ECO:0000256" key="3">
    <source>
        <dbReference type="ARBA" id="ARBA00022457"/>
    </source>
</evidence>
<evidence type="ECO:0000256" key="15">
    <source>
        <dbReference type="ARBA" id="ARBA00041979"/>
    </source>
</evidence>
<dbReference type="EMBL" id="JABULH010000001">
    <property type="protein sequence ID" value="NTS64326.1"/>
    <property type="molecule type" value="Genomic_DNA"/>
</dbReference>
<evidence type="ECO:0000256" key="10">
    <source>
        <dbReference type="ARBA" id="ARBA00035861"/>
    </source>
</evidence>
<dbReference type="PROSITE" id="PS51462">
    <property type="entry name" value="NUDIX"/>
    <property type="match status" value="1"/>
</dbReference>
<dbReference type="PANTHER" id="PTHR47707">
    <property type="entry name" value="8-OXO-DGTP DIPHOSPHATASE"/>
    <property type="match status" value="1"/>
</dbReference>
<dbReference type="InterPro" id="IPR015797">
    <property type="entry name" value="NUDIX_hydrolase-like_dom_sf"/>
</dbReference>
<comment type="cofactor">
    <cofactor evidence="1">
        <name>Mg(2+)</name>
        <dbReference type="ChEBI" id="CHEBI:18420"/>
    </cofactor>
</comment>
<feature type="domain" description="Nudix hydrolase" evidence="18">
    <location>
        <begin position="1"/>
        <end position="125"/>
    </location>
</feature>
<dbReference type="PROSITE" id="PS00893">
    <property type="entry name" value="NUDIX_BOX"/>
    <property type="match status" value="1"/>
</dbReference>
<keyword evidence="7 17" id="KW-0378">Hydrolase</keyword>
<dbReference type="InterPro" id="IPR020476">
    <property type="entry name" value="Nudix_hydrolase"/>
</dbReference>
<comment type="caution">
    <text evidence="19">The sequence shown here is derived from an EMBL/GenBank/DDBJ whole genome shotgun (WGS) entry which is preliminary data.</text>
</comment>
<evidence type="ECO:0000259" key="18">
    <source>
        <dbReference type="PROSITE" id="PS51462"/>
    </source>
</evidence>
<evidence type="ECO:0000256" key="12">
    <source>
        <dbReference type="ARBA" id="ARBA00038905"/>
    </source>
</evidence>
<evidence type="ECO:0000256" key="6">
    <source>
        <dbReference type="ARBA" id="ARBA00022763"/>
    </source>
</evidence>
<evidence type="ECO:0000256" key="8">
    <source>
        <dbReference type="ARBA" id="ARBA00022842"/>
    </source>
</evidence>
<proteinExistence type="inferred from homology"/>
<evidence type="ECO:0000256" key="9">
    <source>
        <dbReference type="ARBA" id="ARBA00023204"/>
    </source>
</evidence>
<dbReference type="Pfam" id="PF00293">
    <property type="entry name" value="NUDIX"/>
    <property type="match status" value="1"/>
</dbReference>
<dbReference type="InterPro" id="IPR000086">
    <property type="entry name" value="NUDIX_hydrolase_dom"/>
</dbReference>
<keyword evidence="9" id="KW-0234">DNA repair</keyword>
<evidence type="ECO:0000256" key="11">
    <source>
        <dbReference type="ARBA" id="ARBA00036904"/>
    </source>
</evidence>
<evidence type="ECO:0000256" key="4">
    <source>
        <dbReference type="ARBA" id="ARBA00022705"/>
    </source>
</evidence>
<keyword evidence="5" id="KW-0479">Metal-binding</keyword>
<evidence type="ECO:0000313" key="20">
    <source>
        <dbReference type="Proteomes" id="UP000621447"/>
    </source>
</evidence>
<evidence type="ECO:0000256" key="5">
    <source>
        <dbReference type="ARBA" id="ARBA00022723"/>
    </source>
</evidence>
<comment type="catalytic activity">
    <reaction evidence="11">
        <text>8-oxo-GTP + H2O = 8-oxo-GMP + diphosphate + H(+)</text>
        <dbReference type="Rhea" id="RHEA:67616"/>
        <dbReference type="ChEBI" id="CHEBI:15377"/>
        <dbReference type="ChEBI" id="CHEBI:15378"/>
        <dbReference type="ChEBI" id="CHEBI:33019"/>
        <dbReference type="ChEBI" id="CHEBI:143553"/>
        <dbReference type="ChEBI" id="CHEBI:145694"/>
    </reaction>
</comment>
<evidence type="ECO:0000256" key="2">
    <source>
        <dbReference type="ARBA" id="ARBA00005582"/>
    </source>
</evidence>
<evidence type="ECO:0000256" key="14">
    <source>
        <dbReference type="ARBA" id="ARBA00041592"/>
    </source>
</evidence>
<dbReference type="PANTHER" id="PTHR47707:SF1">
    <property type="entry name" value="NUDIX HYDROLASE FAMILY PROTEIN"/>
    <property type="match status" value="1"/>
</dbReference>
<dbReference type="InterPro" id="IPR047127">
    <property type="entry name" value="MutT-like"/>
</dbReference>
<dbReference type="CDD" id="cd03425">
    <property type="entry name" value="NUDIX_MutT_NudA_like"/>
    <property type="match status" value="1"/>
</dbReference>
<sequence>MPTIVVAAGSIDADGRVMMQRRPAGKAHAGLWEFPGGKVEVGEAPSEALVRELREELGIVVDVTSQCSIDFAATEHVILLLFACRCWQGDMIASAADELRWAVPAYLAELPMPPLDVALVQRMLDQRRLDRFTL</sequence>
<protein>
    <recommendedName>
        <fullName evidence="13">8-oxo-dGTP diphosphatase</fullName>
        <ecNumber evidence="12">3.6.1.55</ecNumber>
    </recommendedName>
    <alternativeName>
        <fullName evidence="16">7,8-dihydro-8-oxoguanine-triphosphatase</fullName>
    </alternativeName>
    <alternativeName>
        <fullName evidence="15">Mutator protein MutT</fullName>
    </alternativeName>
    <alternativeName>
        <fullName evidence="14">dGTP pyrophosphohydrolase</fullName>
    </alternativeName>
</protein>
<gene>
    <name evidence="19" type="ORF">HRV97_04015</name>
</gene>
<keyword evidence="20" id="KW-1185">Reference proteome</keyword>
<evidence type="ECO:0000256" key="17">
    <source>
        <dbReference type="RuleBase" id="RU003476"/>
    </source>
</evidence>
<keyword evidence="6" id="KW-0227">DNA damage</keyword>
<keyword evidence="4" id="KW-0235">DNA replication</keyword>
<evidence type="ECO:0000313" key="19">
    <source>
        <dbReference type="EMBL" id="NTS64326.1"/>
    </source>
</evidence>
<dbReference type="SUPFAM" id="SSF55811">
    <property type="entry name" value="Nudix"/>
    <property type="match status" value="1"/>
</dbReference>